<reference evidence="1 2" key="1">
    <citation type="submission" date="2020-04" db="EMBL/GenBank/DDBJ databases">
        <authorList>
            <person name="Klaysubun C."/>
            <person name="Duangmal K."/>
            <person name="Lipun K."/>
        </authorList>
    </citation>
    <scope>NUCLEOTIDE SEQUENCE [LARGE SCALE GENOMIC DNA]</scope>
    <source>
        <strain evidence="1 2">K10HN5</strain>
    </source>
</reference>
<accession>A0ABX1SEA3</accession>
<organism evidence="1 2">
    <name type="scientific">Pseudonocardia acidicola</name>
    <dbReference type="NCBI Taxonomy" id="2724939"/>
    <lineage>
        <taxon>Bacteria</taxon>
        <taxon>Bacillati</taxon>
        <taxon>Actinomycetota</taxon>
        <taxon>Actinomycetes</taxon>
        <taxon>Pseudonocardiales</taxon>
        <taxon>Pseudonocardiaceae</taxon>
        <taxon>Pseudonocardia</taxon>
    </lineage>
</organism>
<protein>
    <submittedName>
        <fullName evidence="1">Uncharacterized protein</fullName>
    </submittedName>
</protein>
<comment type="caution">
    <text evidence="1">The sequence shown here is derived from an EMBL/GenBank/DDBJ whole genome shotgun (WGS) entry which is preliminary data.</text>
</comment>
<dbReference type="RefSeq" id="WP_169382032.1">
    <property type="nucleotide sequence ID" value="NZ_JAAXLA010000024.1"/>
</dbReference>
<sequence length="217" mass="24509">MTVQPDGTLQAGDLRDARYGEIFLIKPEGGRLRGAIYNTTGLNDCPAGKWRSLDPQKIAKEFDVPAVYLNGPRFWTMDRLTAYEFGEVRSFDGLEARLVADVLLPPGTNLAGRDPGRFYNDVVVERKTEWLFSGGRPVYELVTPDGKTYVLQAYSHIVDDSLTWDSLPTLADRLNLPEGWQYRVRTLDRDLPMRPEAGEAHVLQDELENTYMLLVTA</sequence>
<dbReference type="EMBL" id="JAAXLA010000024">
    <property type="protein sequence ID" value="NMH98599.1"/>
    <property type="molecule type" value="Genomic_DNA"/>
</dbReference>
<keyword evidence="2" id="KW-1185">Reference proteome</keyword>
<evidence type="ECO:0000313" key="1">
    <source>
        <dbReference type="EMBL" id="NMH98599.1"/>
    </source>
</evidence>
<name>A0ABX1SEA3_9PSEU</name>
<gene>
    <name evidence="1" type="ORF">HF526_14970</name>
</gene>
<proteinExistence type="predicted"/>
<dbReference type="Proteomes" id="UP000820669">
    <property type="component" value="Unassembled WGS sequence"/>
</dbReference>
<evidence type="ECO:0000313" key="2">
    <source>
        <dbReference type="Proteomes" id="UP000820669"/>
    </source>
</evidence>